<feature type="compositionally biased region" description="Basic and acidic residues" evidence="6">
    <location>
        <begin position="483"/>
        <end position="498"/>
    </location>
</feature>
<evidence type="ECO:0000256" key="4">
    <source>
        <dbReference type="ARBA" id="ARBA00022989"/>
    </source>
</evidence>
<keyword evidence="4 7" id="KW-1133">Transmembrane helix</keyword>
<evidence type="ECO:0000313" key="9">
    <source>
        <dbReference type="Proteomes" id="UP001383192"/>
    </source>
</evidence>
<dbReference type="InterPro" id="IPR011701">
    <property type="entry name" value="MFS"/>
</dbReference>
<name>A0AAW0E915_9AGAR</name>
<dbReference type="InterPro" id="IPR036259">
    <property type="entry name" value="MFS_trans_sf"/>
</dbReference>
<dbReference type="GO" id="GO:0022857">
    <property type="term" value="F:transmembrane transporter activity"/>
    <property type="evidence" value="ECO:0007669"/>
    <property type="project" value="InterPro"/>
</dbReference>
<evidence type="ECO:0000256" key="2">
    <source>
        <dbReference type="ARBA" id="ARBA00022448"/>
    </source>
</evidence>
<gene>
    <name evidence="8" type="ORF">VNI00_000484</name>
</gene>
<keyword evidence="2" id="KW-0813">Transport</keyword>
<feature type="region of interest" description="Disordered" evidence="6">
    <location>
        <begin position="1"/>
        <end position="25"/>
    </location>
</feature>
<feature type="transmembrane region" description="Helical" evidence="7">
    <location>
        <begin position="145"/>
        <end position="166"/>
    </location>
</feature>
<evidence type="ECO:0000256" key="7">
    <source>
        <dbReference type="SAM" id="Phobius"/>
    </source>
</evidence>
<evidence type="ECO:0000256" key="5">
    <source>
        <dbReference type="ARBA" id="ARBA00023136"/>
    </source>
</evidence>
<dbReference type="Proteomes" id="UP001383192">
    <property type="component" value="Unassembled WGS sequence"/>
</dbReference>
<dbReference type="EMBL" id="JAYKXP010000002">
    <property type="protein sequence ID" value="KAK7060752.1"/>
    <property type="molecule type" value="Genomic_DNA"/>
</dbReference>
<protein>
    <recommendedName>
        <fullName evidence="10">Major facilitator superfamily transporter</fullName>
    </recommendedName>
</protein>
<keyword evidence="9" id="KW-1185">Reference proteome</keyword>
<keyword evidence="5 7" id="KW-0472">Membrane</keyword>
<organism evidence="8 9">
    <name type="scientific">Paramarasmius palmivorus</name>
    <dbReference type="NCBI Taxonomy" id="297713"/>
    <lineage>
        <taxon>Eukaryota</taxon>
        <taxon>Fungi</taxon>
        <taxon>Dikarya</taxon>
        <taxon>Basidiomycota</taxon>
        <taxon>Agaricomycotina</taxon>
        <taxon>Agaricomycetes</taxon>
        <taxon>Agaricomycetidae</taxon>
        <taxon>Agaricales</taxon>
        <taxon>Marasmiineae</taxon>
        <taxon>Marasmiaceae</taxon>
        <taxon>Paramarasmius</taxon>
    </lineage>
</organism>
<dbReference type="AlphaFoldDB" id="A0AAW0E915"/>
<reference evidence="8 9" key="1">
    <citation type="submission" date="2024-01" db="EMBL/GenBank/DDBJ databases">
        <title>A draft genome for a cacao thread blight-causing isolate of Paramarasmius palmivorus.</title>
        <authorList>
            <person name="Baruah I.K."/>
            <person name="Bukari Y."/>
            <person name="Amoako-Attah I."/>
            <person name="Meinhardt L.W."/>
            <person name="Bailey B.A."/>
            <person name="Cohen S.P."/>
        </authorList>
    </citation>
    <scope>NUCLEOTIDE SEQUENCE [LARGE SCALE GENOMIC DNA]</scope>
    <source>
        <strain evidence="8 9">GH-12</strain>
    </source>
</reference>
<dbReference type="SUPFAM" id="SSF103473">
    <property type="entry name" value="MFS general substrate transporter"/>
    <property type="match status" value="1"/>
</dbReference>
<evidence type="ECO:0008006" key="10">
    <source>
        <dbReference type="Google" id="ProtNLM"/>
    </source>
</evidence>
<comment type="subcellular location">
    <subcellularLocation>
        <location evidence="1">Membrane</location>
        <topology evidence="1">Multi-pass membrane protein</topology>
    </subcellularLocation>
</comment>
<feature type="transmembrane region" description="Helical" evidence="7">
    <location>
        <begin position="209"/>
        <end position="227"/>
    </location>
</feature>
<dbReference type="PANTHER" id="PTHR43791:SF16">
    <property type="entry name" value="TRANSPORTER, PUTATIVE (AFU_ORTHOLOGUE AFUA_3G01840)-RELATED"/>
    <property type="match status" value="1"/>
</dbReference>
<dbReference type="GO" id="GO:0016020">
    <property type="term" value="C:membrane"/>
    <property type="evidence" value="ECO:0007669"/>
    <property type="project" value="UniProtKB-SubCell"/>
</dbReference>
<evidence type="ECO:0000256" key="6">
    <source>
        <dbReference type="SAM" id="MobiDB-lite"/>
    </source>
</evidence>
<comment type="caution">
    <text evidence="8">The sequence shown here is derived from an EMBL/GenBank/DDBJ whole genome shotgun (WGS) entry which is preliminary data.</text>
</comment>
<dbReference type="Gene3D" id="1.20.1250.20">
    <property type="entry name" value="MFS general substrate transporter like domains"/>
    <property type="match status" value="1"/>
</dbReference>
<evidence type="ECO:0000256" key="1">
    <source>
        <dbReference type="ARBA" id="ARBA00004141"/>
    </source>
</evidence>
<sequence length="526" mass="58275">MSQSHDNSKSHSEHVEHVGSGSAAVEQTYEERVEVTEEDNRRILWKTDLNLLTVLAWVYWLQILDKTVLGYAATFGMIQDANLVGTQYSTIGSINAIAQLRLAALLKLCPCACSAPVPDACHRFLLGGLIMWNGSKYPELLATRFLLGLFEAACLPLFAILTSIWYRRAEQPIRVCTWYSTNGMGTIMASVFAYGFGHINNPALHTYQILFIFCGLLTVVTAPVIFWKIDNNVSEARFLSPEDRRKAVERLRSNNTGTTATNTFKWRQAVEALTEIKTWLFFSMTLLLNVGASVANVFGPLILNGIGFDKYRTSLLNMPFGAMQIIIIWATSYGAYTWKNKSAVIAALVIPVVVGLTLLFVRPNGGSQGLLLFAYYLLAFLFGANPLIISWMTANIAGSTKKSVCLSGFNAAVAVGNIIGPLLFVEKDKPEYKNGLKVTLAIFAALFAVVILQVINLTVLNKFKRRERIKNGKPADIRDLSMEKKFRNEAEPSPDKIEASTTGAHLGDNAFTDLTDSQNDEFVYVY</sequence>
<feature type="transmembrane region" description="Helical" evidence="7">
    <location>
        <begin position="404"/>
        <end position="424"/>
    </location>
</feature>
<feature type="compositionally biased region" description="Basic and acidic residues" evidence="6">
    <location>
        <begin position="1"/>
        <end position="17"/>
    </location>
</feature>
<feature type="transmembrane region" description="Helical" evidence="7">
    <location>
        <begin position="279"/>
        <end position="303"/>
    </location>
</feature>
<dbReference type="Pfam" id="PF07690">
    <property type="entry name" value="MFS_1"/>
    <property type="match status" value="1"/>
</dbReference>
<feature type="transmembrane region" description="Helical" evidence="7">
    <location>
        <begin position="178"/>
        <end position="197"/>
    </location>
</feature>
<feature type="transmembrane region" description="Helical" evidence="7">
    <location>
        <begin position="343"/>
        <end position="361"/>
    </location>
</feature>
<evidence type="ECO:0000313" key="8">
    <source>
        <dbReference type="EMBL" id="KAK7060752.1"/>
    </source>
</evidence>
<accession>A0AAW0E915</accession>
<feature type="transmembrane region" description="Helical" evidence="7">
    <location>
        <begin position="315"/>
        <end position="336"/>
    </location>
</feature>
<keyword evidence="3 7" id="KW-0812">Transmembrane</keyword>
<feature type="transmembrane region" description="Helical" evidence="7">
    <location>
        <begin position="436"/>
        <end position="460"/>
    </location>
</feature>
<feature type="region of interest" description="Disordered" evidence="6">
    <location>
        <begin position="483"/>
        <end position="503"/>
    </location>
</feature>
<feature type="transmembrane region" description="Helical" evidence="7">
    <location>
        <begin position="373"/>
        <end position="392"/>
    </location>
</feature>
<proteinExistence type="predicted"/>
<dbReference type="PANTHER" id="PTHR43791">
    <property type="entry name" value="PERMEASE-RELATED"/>
    <property type="match status" value="1"/>
</dbReference>
<evidence type="ECO:0000256" key="3">
    <source>
        <dbReference type="ARBA" id="ARBA00022692"/>
    </source>
</evidence>